<dbReference type="InterPro" id="IPR000086">
    <property type="entry name" value="NUDIX_hydrolase_dom"/>
</dbReference>
<comment type="catalytic activity">
    <reaction evidence="10">
        <text>8-oxo-dATP + H2O = 8-oxo-dAMP + diphosphate + H(+)</text>
        <dbReference type="Rhea" id="RHEA:65396"/>
        <dbReference type="ChEBI" id="CHEBI:15377"/>
        <dbReference type="ChEBI" id="CHEBI:15378"/>
        <dbReference type="ChEBI" id="CHEBI:33019"/>
        <dbReference type="ChEBI" id="CHEBI:71361"/>
        <dbReference type="ChEBI" id="CHEBI:172871"/>
    </reaction>
    <physiologicalReaction direction="left-to-right" evidence="10">
        <dbReference type="Rhea" id="RHEA:65397"/>
    </physiologicalReaction>
</comment>
<evidence type="ECO:0000256" key="12">
    <source>
        <dbReference type="ARBA" id="ARBA00024486"/>
    </source>
</evidence>
<comment type="similarity">
    <text evidence="3">Belongs to the Nudix hydrolase family.</text>
</comment>
<comment type="subunit">
    <text evidence="4">Monomer.</text>
</comment>
<evidence type="ECO:0000313" key="27">
    <source>
        <dbReference type="EMBL" id="SFP54873.1"/>
    </source>
</evidence>
<evidence type="ECO:0000313" key="28">
    <source>
        <dbReference type="Proteomes" id="UP000183769"/>
    </source>
</evidence>
<evidence type="ECO:0000256" key="13">
    <source>
        <dbReference type="ARBA" id="ARBA00024596"/>
    </source>
</evidence>
<keyword evidence="7" id="KW-0378">Hydrolase</keyword>
<comment type="catalytic activity">
    <reaction evidence="23">
        <text>N(6)-methyl-dATP + H2O = N(6)-methyl-dAMP + diphosphate + H(+)</text>
        <dbReference type="Rhea" id="RHEA:67604"/>
        <dbReference type="ChEBI" id="CHEBI:15377"/>
        <dbReference type="ChEBI" id="CHEBI:15378"/>
        <dbReference type="ChEBI" id="CHEBI:33019"/>
        <dbReference type="ChEBI" id="CHEBI:169976"/>
        <dbReference type="ChEBI" id="CHEBI:172872"/>
    </reaction>
    <physiologicalReaction direction="left-to-right" evidence="23">
        <dbReference type="Rhea" id="RHEA:67605"/>
    </physiologicalReaction>
</comment>
<evidence type="ECO:0000256" key="9">
    <source>
        <dbReference type="ARBA" id="ARBA00022884"/>
    </source>
</evidence>
<dbReference type="PRINTS" id="PR01403">
    <property type="entry name" value="8OXTPHPHTASE"/>
</dbReference>
<evidence type="ECO:0000259" key="26">
    <source>
        <dbReference type="PROSITE" id="PS51462"/>
    </source>
</evidence>
<comment type="subcellular location">
    <subcellularLocation>
        <location evidence="2">Cytoplasm</location>
    </subcellularLocation>
</comment>
<evidence type="ECO:0000256" key="15">
    <source>
        <dbReference type="ARBA" id="ARBA00026218"/>
    </source>
</evidence>
<dbReference type="SUPFAM" id="SSF55811">
    <property type="entry name" value="Nudix"/>
    <property type="match status" value="1"/>
</dbReference>
<evidence type="ECO:0000256" key="7">
    <source>
        <dbReference type="ARBA" id="ARBA00022801"/>
    </source>
</evidence>
<evidence type="ECO:0000256" key="17">
    <source>
        <dbReference type="ARBA" id="ARBA00030634"/>
    </source>
</evidence>
<keyword evidence="9" id="KW-0694">RNA-binding</keyword>
<evidence type="ECO:0000256" key="23">
    <source>
        <dbReference type="ARBA" id="ARBA00049032"/>
    </source>
</evidence>
<evidence type="ECO:0000256" key="19">
    <source>
        <dbReference type="ARBA" id="ARBA00031927"/>
    </source>
</evidence>
<dbReference type="GO" id="GO:0046872">
    <property type="term" value="F:metal ion binding"/>
    <property type="evidence" value="ECO:0007669"/>
    <property type="project" value="UniProtKB-KW"/>
</dbReference>
<sequence>MFEEDPVDDLPAATLCHLVDGDDGAAGDGQPDGDDGAAGDGQPDGDDGAAGDETLLIHKKRGVGSDQWVGPGGKVEPGETVRECVVREVREEVGIDVLDPEKVGVFVYRSDDWDAVVHVFRATEYAGTPEETEEADPRWFPVDDLPLDEMWQTDREWLPHVLDGETFRGRFVYSDAEPQEVRIETGVAPSL</sequence>
<dbReference type="RefSeq" id="WP_166623228.1">
    <property type="nucleotide sequence ID" value="NZ_FOXI01000004.1"/>
</dbReference>
<dbReference type="Pfam" id="PF00293">
    <property type="entry name" value="NUDIX"/>
    <property type="match status" value="1"/>
</dbReference>
<dbReference type="PROSITE" id="PS00893">
    <property type="entry name" value="NUDIX_BOX"/>
    <property type="match status" value="1"/>
</dbReference>
<dbReference type="GO" id="GO:0003723">
    <property type="term" value="F:RNA binding"/>
    <property type="evidence" value="ECO:0007669"/>
    <property type="project" value="UniProtKB-KW"/>
</dbReference>
<dbReference type="InterPro" id="IPR020476">
    <property type="entry name" value="Nudix_hydrolase"/>
</dbReference>
<dbReference type="PANTHER" id="PTHR43758">
    <property type="entry name" value="7,8-DIHYDRO-8-OXOGUANINE TRIPHOSPHATASE"/>
    <property type="match status" value="1"/>
</dbReference>
<dbReference type="AlphaFoldDB" id="A0A1I5R8Q2"/>
<evidence type="ECO:0000256" key="25">
    <source>
        <dbReference type="SAM" id="MobiDB-lite"/>
    </source>
</evidence>
<dbReference type="GO" id="GO:0042262">
    <property type="term" value="P:DNA protection"/>
    <property type="evidence" value="ECO:0007669"/>
    <property type="project" value="InterPro"/>
</dbReference>
<protein>
    <recommendedName>
        <fullName evidence="15">Oxidized purine nucleoside triphosphate hydrolase</fullName>
        <ecNumber evidence="14">3.6.1.56</ecNumber>
    </recommendedName>
    <alternativeName>
        <fullName evidence="19">2-hydroxy-dATP diphosphatase</fullName>
    </alternativeName>
    <alternativeName>
        <fullName evidence="18">7,8-dihydro-8-oxoguanine triphosphatase</fullName>
    </alternativeName>
    <alternativeName>
        <fullName evidence="17">8-oxo-dGTPase</fullName>
    </alternativeName>
    <alternativeName>
        <fullName evidence="20">Methylated purine nucleoside triphosphate hydrolase</fullName>
    </alternativeName>
    <alternativeName>
        <fullName evidence="16">Nucleoside diphosphate-linked moiety X motif 1</fullName>
    </alternativeName>
</protein>
<feature type="region of interest" description="Disordered" evidence="25">
    <location>
        <begin position="1"/>
        <end position="75"/>
    </location>
</feature>
<keyword evidence="6" id="KW-0479">Metal-binding</keyword>
<dbReference type="EMBL" id="FOXI01000004">
    <property type="protein sequence ID" value="SFP54873.1"/>
    <property type="molecule type" value="Genomic_DNA"/>
</dbReference>
<dbReference type="EC" id="3.6.1.56" evidence="14"/>
<dbReference type="Proteomes" id="UP000183769">
    <property type="component" value="Unassembled WGS sequence"/>
</dbReference>
<dbReference type="InterPro" id="IPR015797">
    <property type="entry name" value="NUDIX_hydrolase-like_dom_sf"/>
</dbReference>
<comment type="catalytic activity">
    <reaction evidence="21">
        <text>N(6)-methyl-ATP + H2O = N(6)-methyl-AMP + diphosphate + H(+)</text>
        <dbReference type="Rhea" id="RHEA:67608"/>
        <dbReference type="ChEBI" id="CHEBI:15377"/>
        <dbReference type="ChEBI" id="CHEBI:15378"/>
        <dbReference type="ChEBI" id="CHEBI:33019"/>
        <dbReference type="ChEBI" id="CHEBI:144842"/>
        <dbReference type="ChEBI" id="CHEBI:172873"/>
    </reaction>
    <physiologicalReaction direction="left-to-right" evidence="21">
        <dbReference type="Rhea" id="RHEA:67609"/>
    </physiologicalReaction>
</comment>
<keyword evidence="8" id="KW-0460">Magnesium</keyword>
<evidence type="ECO:0000256" key="18">
    <source>
        <dbReference type="ARBA" id="ARBA00030682"/>
    </source>
</evidence>
<evidence type="ECO:0000256" key="20">
    <source>
        <dbReference type="ARBA" id="ARBA00032071"/>
    </source>
</evidence>
<evidence type="ECO:0000256" key="14">
    <source>
        <dbReference type="ARBA" id="ARBA00026103"/>
    </source>
</evidence>
<organism evidence="27 28">
    <name type="scientific">Halolamina pelagica</name>
    <dbReference type="NCBI Taxonomy" id="699431"/>
    <lineage>
        <taxon>Archaea</taxon>
        <taxon>Methanobacteriati</taxon>
        <taxon>Methanobacteriota</taxon>
        <taxon>Stenosarchaea group</taxon>
        <taxon>Halobacteria</taxon>
        <taxon>Halobacteriales</taxon>
        <taxon>Haloferacaceae</taxon>
    </lineage>
</organism>
<evidence type="ECO:0000256" key="1">
    <source>
        <dbReference type="ARBA" id="ARBA00001946"/>
    </source>
</evidence>
<evidence type="ECO:0000256" key="5">
    <source>
        <dbReference type="ARBA" id="ARBA00022490"/>
    </source>
</evidence>
<accession>A0A1I5R8Q2</accession>
<feature type="domain" description="Nudix hydrolase" evidence="26">
    <location>
        <begin position="9"/>
        <end position="163"/>
    </location>
</feature>
<dbReference type="PROSITE" id="PS51462">
    <property type="entry name" value="NUDIX"/>
    <property type="match status" value="1"/>
</dbReference>
<dbReference type="CDD" id="cd03427">
    <property type="entry name" value="NUDIX_MTH1_Nudt1"/>
    <property type="match status" value="1"/>
</dbReference>
<evidence type="ECO:0000256" key="4">
    <source>
        <dbReference type="ARBA" id="ARBA00011245"/>
    </source>
</evidence>
<evidence type="ECO:0000256" key="24">
    <source>
        <dbReference type="ARBA" id="ARBA00053094"/>
    </source>
</evidence>
<comment type="catalytic activity">
    <reaction evidence="12">
        <text>8-oxo-dGTP + H2O = 8-oxo-dGMP + diphosphate + H(+)</text>
        <dbReference type="Rhea" id="RHEA:31575"/>
        <dbReference type="ChEBI" id="CHEBI:15377"/>
        <dbReference type="ChEBI" id="CHEBI:15378"/>
        <dbReference type="ChEBI" id="CHEBI:33019"/>
        <dbReference type="ChEBI" id="CHEBI:63224"/>
        <dbReference type="ChEBI" id="CHEBI:77896"/>
    </reaction>
    <physiologicalReaction direction="left-to-right" evidence="12">
        <dbReference type="Rhea" id="RHEA:31576"/>
    </physiologicalReaction>
</comment>
<dbReference type="Gene3D" id="3.90.79.10">
    <property type="entry name" value="Nucleoside Triphosphate Pyrophosphohydrolase"/>
    <property type="match status" value="1"/>
</dbReference>
<evidence type="ECO:0000256" key="6">
    <source>
        <dbReference type="ARBA" id="ARBA00022723"/>
    </source>
</evidence>
<dbReference type="GO" id="GO:0008413">
    <property type="term" value="F:8-oxo-7,8-dihydroguanosine triphosphate pyrophosphatase activity"/>
    <property type="evidence" value="ECO:0007669"/>
    <property type="project" value="InterPro"/>
</dbReference>
<dbReference type="OrthoDB" id="40462at2157"/>
<comment type="function">
    <text evidence="24">Oxidized purine nucleoside triphosphate hydrolase which is a prominent sanitizer of the oxidized nucleotide pool. Catalyzes the hydrolysis of 2-oxo-dATP (2-hydroxy-dATP) into 2-oxo-dAMP. Also has a significant hydrolase activity toward 2-oxo-ATP, 8-oxo-dGTP and 8-oxo-dATP. Through the hydrolysis of oxidized purine nucleoside triphosphates, prevents their incorporation into DNA and the subsequent transversions A:T to C:G and G:C to T:A. Also catalyzes the hydrolysis of methylated purine nucleoside triphosphate preventing their integration into DNA. Through this antimutagenic activity protects cells from oxidative stress.</text>
</comment>
<proteinExistence type="inferred from homology"/>
<keyword evidence="5" id="KW-0963">Cytoplasm</keyword>
<gene>
    <name evidence="27" type="ORF">SAMN05216277_104294</name>
</gene>
<dbReference type="PANTHER" id="PTHR43758:SF2">
    <property type="entry name" value="OXIDIZED PURINE NUCLEOSIDE TRIPHOSPHATE HYDROLASE"/>
    <property type="match status" value="1"/>
</dbReference>
<reference evidence="28" key="1">
    <citation type="submission" date="2016-10" db="EMBL/GenBank/DDBJ databases">
        <authorList>
            <person name="Varghese N."/>
            <person name="Submissions S."/>
        </authorList>
    </citation>
    <scope>NUCLEOTIDE SEQUENCE [LARGE SCALE GENOMIC DNA]</scope>
    <source>
        <strain evidence="28">CGMCC 1.10329</strain>
    </source>
</reference>
<name>A0A1I5R8Q2_9EURY</name>
<comment type="cofactor">
    <cofactor evidence="1">
        <name>Mg(2+)</name>
        <dbReference type="ChEBI" id="CHEBI:18420"/>
    </cofactor>
</comment>
<evidence type="ECO:0000256" key="10">
    <source>
        <dbReference type="ARBA" id="ARBA00024448"/>
    </source>
</evidence>
<dbReference type="InterPro" id="IPR020084">
    <property type="entry name" value="NUDIX_hydrolase_CS"/>
</dbReference>
<dbReference type="PRINTS" id="PR00502">
    <property type="entry name" value="NUDIXFAMILY"/>
</dbReference>
<comment type="catalytic activity">
    <reaction evidence="22">
        <text>O(6)-methyl-dGTP + H2O = O(6)-methyl-dGMP + diphosphate + H(+)</text>
        <dbReference type="Rhea" id="RHEA:67600"/>
        <dbReference type="ChEBI" id="CHEBI:15377"/>
        <dbReference type="ChEBI" id="CHEBI:15378"/>
        <dbReference type="ChEBI" id="CHEBI:33019"/>
        <dbReference type="ChEBI" id="CHEBI:169974"/>
        <dbReference type="ChEBI" id="CHEBI:169975"/>
    </reaction>
    <physiologicalReaction direction="left-to-right" evidence="22">
        <dbReference type="Rhea" id="RHEA:67601"/>
    </physiologicalReaction>
</comment>
<dbReference type="GO" id="GO:0005737">
    <property type="term" value="C:cytoplasm"/>
    <property type="evidence" value="ECO:0007669"/>
    <property type="project" value="UniProtKB-SubCell"/>
</dbReference>
<feature type="compositionally biased region" description="Acidic residues" evidence="25">
    <location>
        <begin position="21"/>
        <end position="50"/>
    </location>
</feature>
<evidence type="ECO:0000256" key="8">
    <source>
        <dbReference type="ARBA" id="ARBA00022842"/>
    </source>
</evidence>
<dbReference type="InterPro" id="IPR003563">
    <property type="entry name" value="8ODP"/>
</dbReference>
<comment type="catalytic activity">
    <reaction evidence="13">
        <text>2-oxo-ATP + H2O = 2-oxo-AMP + diphosphate + H(+)</text>
        <dbReference type="Rhea" id="RHEA:67392"/>
        <dbReference type="ChEBI" id="CHEBI:15377"/>
        <dbReference type="ChEBI" id="CHEBI:15378"/>
        <dbReference type="ChEBI" id="CHEBI:33019"/>
        <dbReference type="ChEBI" id="CHEBI:71395"/>
        <dbReference type="ChEBI" id="CHEBI:172878"/>
    </reaction>
    <physiologicalReaction direction="left-to-right" evidence="13">
        <dbReference type="Rhea" id="RHEA:67393"/>
    </physiologicalReaction>
</comment>
<evidence type="ECO:0000256" key="16">
    <source>
        <dbReference type="ARBA" id="ARBA00029673"/>
    </source>
</evidence>
<keyword evidence="28" id="KW-1185">Reference proteome</keyword>
<evidence type="ECO:0000256" key="11">
    <source>
        <dbReference type="ARBA" id="ARBA00024459"/>
    </source>
</evidence>
<comment type="catalytic activity">
    <reaction evidence="11">
        <text>2-oxo-dATP + H2O = 2-oxo-dAMP + diphosphate + H(+)</text>
        <dbReference type="Rhea" id="RHEA:31583"/>
        <dbReference type="ChEBI" id="CHEBI:15377"/>
        <dbReference type="ChEBI" id="CHEBI:15378"/>
        <dbReference type="ChEBI" id="CHEBI:33019"/>
        <dbReference type="ChEBI" id="CHEBI:63212"/>
        <dbReference type="ChEBI" id="CHEBI:77897"/>
        <dbReference type="EC" id="3.6.1.56"/>
    </reaction>
    <physiologicalReaction direction="left-to-right" evidence="11">
        <dbReference type="Rhea" id="RHEA:31584"/>
    </physiologicalReaction>
</comment>
<evidence type="ECO:0000256" key="2">
    <source>
        <dbReference type="ARBA" id="ARBA00004496"/>
    </source>
</evidence>
<dbReference type="GO" id="GO:0008828">
    <property type="term" value="F:dATP diphosphatase activity"/>
    <property type="evidence" value="ECO:0007669"/>
    <property type="project" value="UniProtKB-EC"/>
</dbReference>
<evidence type="ECO:0000256" key="3">
    <source>
        <dbReference type="ARBA" id="ARBA00005582"/>
    </source>
</evidence>
<evidence type="ECO:0000256" key="22">
    <source>
        <dbReference type="ARBA" id="ARBA00048894"/>
    </source>
</evidence>
<evidence type="ECO:0000256" key="21">
    <source>
        <dbReference type="ARBA" id="ARBA00048002"/>
    </source>
</evidence>